<evidence type="ECO:0000313" key="3">
    <source>
        <dbReference type="Proteomes" id="UP001266305"/>
    </source>
</evidence>
<reference evidence="2 3" key="1">
    <citation type="submission" date="2023-05" db="EMBL/GenBank/DDBJ databases">
        <title>B98-5 Cell Line De Novo Hybrid Assembly: An Optical Mapping Approach.</title>
        <authorList>
            <person name="Kananen K."/>
            <person name="Auerbach J.A."/>
            <person name="Kautto E."/>
            <person name="Blachly J.S."/>
        </authorList>
    </citation>
    <scope>NUCLEOTIDE SEQUENCE [LARGE SCALE GENOMIC DNA]</scope>
    <source>
        <strain evidence="2">B95-8</strain>
        <tissue evidence="2">Cell line</tissue>
    </source>
</reference>
<keyword evidence="3" id="KW-1185">Reference proteome</keyword>
<evidence type="ECO:0000256" key="1">
    <source>
        <dbReference type="SAM" id="MobiDB-lite"/>
    </source>
</evidence>
<name>A0ABQ9VBR7_SAGOE</name>
<gene>
    <name evidence="2" type="ORF">P7K49_016332</name>
</gene>
<proteinExistence type="predicted"/>
<accession>A0ABQ9VBR7</accession>
<sequence>MKKSWKNDNLGRRLGAVECWVQAAKVQLEKVYVQDAPVRLPWGVAGARGLDGEQALGPVGGQEASEETLPAPPGASRLVHPSLPQTPGGKSMTSPVSGATSSVEKDFFEESLVRCQEEEVQEAVLPSPQA</sequence>
<dbReference type="EMBL" id="JASSZA010000007">
    <property type="protein sequence ID" value="KAK2106818.1"/>
    <property type="molecule type" value="Genomic_DNA"/>
</dbReference>
<feature type="compositionally biased region" description="Polar residues" evidence="1">
    <location>
        <begin position="91"/>
        <end position="101"/>
    </location>
</feature>
<evidence type="ECO:0000313" key="2">
    <source>
        <dbReference type="EMBL" id="KAK2106818.1"/>
    </source>
</evidence>
<feature type="region of interest" description="Disordered" evidence="1">
    <location>
        <begin position="49"/>
        <end position="101"/>
    </location>
</feature>
<dbReference type="Proteomes" id="UP001266305">
    <property type="component" value="Unassembled WGS sequence"/>
</dbReference>
<comment type="caution">
    <text evidence="2">The sequence shown here is derived from an EMBL/GenBank/DDBJ whole genome shotgun (WGS) entry which is preliminary data.</text>
</comment>
<protein>
    <submittedName>
        <fullName evidence="2">Uncharacterized protein</fullName>
    </submittedName>
</protein>
<organism evidence="2 3">
    <name type="scientific">Saguinus oedipus</name>
    <name type="common">Cotton-top tamarin</name>
    <name type="synonym">Oedipomidas oedipus</name>
    <dbReference type="NCBI Taxonomy" id="9490"/>
    <lineage>
        <taxon>Eukaryota</taxon>
        <taxon>Metazoa</taxon>
        <taxon>Chordata</taxon>
        <taxon>Craniata</taxon>
        <taxon>Vertebrata</taxon>
        <taxon>Euteleostomi</taxon>
        <taxon>Mammalia</taxon>
        <taxon>Eutheria</taxon>
        <taxon>Euarchontoglires</taxon>
        <taxon>Primates</taxon>
        <taxon>Haplorrhini</taxon>
        <taxon>Platyrrhini</taxon>
        <taxon>Cebidae</taxon>
        <taxon>Callitrichinae</taxon>
        <taxon>Saguinus</taxon>
    </lineage>
</organism>